<dbReference type="InterPro" id="IPR006016">
    <property type="entry name" value="UspA"/>
</dbReference>
<dbReference type="Gene3D" id="3.40.50.620">
    <property type="entry name" value="HUPs"/>
    <property type="match status" value="2"/>
</dbReference>
<reference evidence="3" key="1">
    <citation type="submission" date="2021-01" db="EMBL/GenBank/DDBJ databases">
        <title>Whole genome shotgun sequence of Virgisporangium ochraceum NBRC 16418.</title>
        <authorList>
            <person name="Komaki H."/>
            <person name="Tamura T."/>
        </authorList>
    </citation>
    <scope>NUCLEOTIDE SEQUENCE</scope>
    <source>
        <strain evidence="3">NBRC 16418</strain>
    </source>
</reference>
<dbReference type="EMBL" id="BOPH01000097">
    <property type="protein sequence ID" value="GIJ72169.1"/>
    <property type="molecule type" value="Genomic_DNA"/>
</dbReference>
<dbReference type="PRINTS" id="PR01438">
    <property type="entry name" value="UNVRSLSTRESS"/>
</dbReference>
<comment type="similarity">
    <text evidence="1">Belongs to the universal stress protein A family.</text>
</comment>
<dbReference type="PANTHER" id="PTHR31964:SF113">
    <property type="entry name" value="USPA DOMAIN-CONTAINING PROTEIN"/>
    <property type="match status" value="1"/>
</dbReference>
<dbReference type="Proteomes" id="UP000635606">
    <property type="component" value="Unassembled WGS sequence"/>
</dbReference>
<gene>
    <name evidence="3" type="ORF">Voc01_070860</name>
</gene>
<evidence type="ECO:0000256" key="1">
    <source>
        <dbReference type="ARBA" id="ARBA00008791"/>
    </source>
</evidence>
<evidence type="ECO:0000259" key="2">
    <source>
        <dbReference type="Pfam" id="PF00582"/>
    </source>
</evidence>
<name>A0A8J3ZXI6_9ACTN</name>
<sequence length="307" mass="31726">MSVLAGVRPDDREPTAVRLGAMLARSAGEDLVVCTVVPSAWPAGVGRIDAEYQEYLDGIAQEALDRARTGCPSDLRADYVALHARSVPSGLLDVAARREVSTVVVGSSSAGMLGHVAVGSVAEWLLHSSPLPLAFAPRGYRCRPEAVVTRVTAAFGGAPGSADLVVAAARVAARMGASLRIASFAVRRRTILTAGVGSRAEDAVVAEWVRGAGEAQRDVLRQIADLPVAPHDVTTVVGYGHGWGPALEDVEWRDGDVLVVGSSSAGPAARVFLGAHGSKIVRHAPVPVVVVPRSAVTDLLDAPPPAA</sequence>
<dbReference type="PANTHER" id="PTHR31964">
    <property type="entry name" value="ADENINE NUCLEOTIDE ALPHA HYDROLASES-LIKE SUPERFAMILY PROTEIN"/>
    <property type="match status" value="1"/>
</dbReference>
<dbReference type="InterPro" id="IPR006015">
    <property type="entry name" value="Universal_stress_UspA"/>
</dbReference>
<feature type="domain" description="UspA" evidence="2">
    <location>
        <begin position="3"/>
        <end position="134"/>
    </location>
</feature>
<comment type="caution">
    <text evidence="3">The sequence shown here is derived from an EMBL/GenBank/DDBJ whole genome shotgun (WGS) entry which is preliminary data.</text>
</comment>
<dbReference type="RefSeq" id="WP_203932023.1">
    <property type="nucleotide sequence ID" value="NZ_BOPH01000097.1"/>
</dbReference>
<dbReference type="Pfam" id="PF00582">
    <property type="entry name" value="Usp"/>
    <property type="match status" value="2"/>
</dbReference>
<dbReference type="AlphaFoldDB" id="A0A8J3ZXI6"/>
<accession>A0A8J3ZXI6</accession>
<protein>
    <recommendedName>
        <fullName evidence="2">UspA domain-containing protein</fullName>
    </recommendedName>
</protein>
<dbReference type="SUPFAM" id="SSF52402">
    <property type="entry name" value="Adenine nucleotide alpha hydrolases-like"/>
    <property type="match status" value="2"/>
</dbReference>
<feature type="domain" description="UspA" evidence="2">
    <location>
        <begin position="150"/>
        <end position="292"/>
    </location>
</feature>
<dbReference type="InterPro" id="IPR014729">
    <property type="entry name" value="Rossmann-like_a/b/a_fold"/>
</dbReference>
<keyword evidence="4" id="KW-1185">Reference proteome</keyword>
<evidence type="ECO:0000313" key="4">
    <source>
        <dbReference type="Proteomes" id="UP000635606"/>
    </source>
</evidence>
<organism evidence="3 4">
    <name type="scientific">Virgisporangium ochraceum</name>
    <dbReference type="NCBI Taxonomy" id="65505"/>
    <lineage>
        <taxon>Bacteria</taxon>
        <taxon>Bacillati</taxon>
        <taxon>Actinomycetota</taxon>
        <taxon>Actinomycetes</taxon>
        <taxon>Micromonosporales</taxon>
        <taxon>Micromonosporaceae</taxon>
        <taxon>Virgisporangium</taxon>
    </lineage>
</organism>
<proteinExistence type="inferred from homology"/>
<evidence type="ECO:0000313" key="3">
    <source>
        <dbReference type="EMBL" id="GIJ72169.1"/>
    </source>
</evidence>